<feature type="signal peptide" evidence="1">
    <location>
        <begin position="1"/>
        <end position="17"/>
    </location>
</feature>
<gene>
    <name evidence="2" type="ORF">NDU88_006196</name>
</gene>
<evidence type="ECO:0000313" key="3">
    <source>
        <dbReference type="Proteomes" id="UP001066276"/>
    </source>
</evidence>
<accession>A0AAV7RPG0</accession>
<evidence type="ECO:0000256" key="1">
    <source>
        <dbReference type="SAM" id="SignalP"/>
    </source>
</evidence>
<organism evidence="2 3">
    <name type="scientific">Pleurodeles waltl</name>
    <name type="common">Iberian ribbed newt</name>
    <dbReference type="NCBI Taxonomy" id="8319"/>
    <lineage>
        <taxon>Eukaryota</taxon>
        <taxon>Metazoa</taxon>
        <taxon>Chordata</taxon>
        <taxon>Craniata</taxon>
        <taxon>Vertebrata</taxon>
        <taxon>Euteleostomi</taxon>
        <taxon>Amphibia</taxon>
        <taxon>Batrachia</taxon>
        <taxon>Caudata</taxon>
        <taxon>Salamandroidea</taxon>
        <taxon>Salamandridae</taxon>
        <taxon>Pleurodelinae</taxon>
        <taxon>Pleurodeles</taxon>
    </lineage>
</organism>
<feature type="chain" id="PRO_5043619593" evidence="1">
    <location>
        <begin position="18"/>
        <end position="154"/>
    </location>
</feature>
<proteinExistence type="predicted"/>
<dbReference type="Proteomes" id="UP001066276">
    <property type="component" value="Chromosome 5"/>
</dbReference>
<evidence type="ECO:0000313" key="2">
    <source>
        <dbReference type="EMBL" id="KAJ1153437.1"/>
    </source>
</evidence>
<comment type="caution">
    <text evidence="2">The sequence shown here is derived from an EMBL/GenBank/DDBJ whole genome shotgun (WGS) entry which is preliminary data.</text>
</comment>
<dbReference type="AlphaFoldDB" id="A0AAV7RPG0"/>
<reference evidence="2" key="1">
    <citation type="journal article" date="2022" name="bioRxiv">
        <title>Sequencing and chromosome-scale assembly of the giantPleurodeles waltlgenome.</title>
        <authorList>
            <person name="Brown T."/>
            <person name="Elewa A."/>
            <person name="Iarovenko S."/>
            <person name="Subramanian E."/>
            <person name="Araus A.J."/>
            <person name="Petzold A."/>
            <person name="Susuki M."/>
            <person name="Suzuki K.-i.T."/>
            <person name="Hayashi T."/>
            <person name="Toyoda A."/>
            <person name="Oliveira C."/>
            <person name="Osipova E."/>
            <person name="Leigh N.D."/>
            <person name="Simon A."/>
            <person name="Yun M.H."/>
        </authorList>
    </citation>
    <scope>NUCLEOTIDE SEQUENCE</scope>
    <source>
        <strain evidence="2">20211129_DDA</strain>
        <tissue evidence="2">Liver</tissue>
    </source>
</reference>
<sequence length="154" mass="16771">MIGLLSRPLLCATLSAGARGPLPIPVEHYGRTGDLKEHSAAPLSQEVTAGPGVASWRTLLNRMFTDQRRSGVASSVLPAGGFHATPGKVRYGMQHHTTAEQLVGYEMAPKHTMEQHSTIRHIVQPKWWATMDVTGEVGSQAIDETLLDYDEESL</sequence>
<dbReference type="EMBL" id="JANPWB010000009">
    <property type="protein sequence ID" value="KAJ1153437.1"/>
    <property type="molecule type" value="Genomic_DNA"/>
</dbReference>
<keyword evidence="1" id="KW-0732">Signal</keyword>
<protein>
    <submittedName>
        <fullName evidence="2">Uncharacterized protein</fullName>
    </submittedName>
</protein>
<keyword evidence="3" id="KW-1185">Reference proteome</keyword>
<name>A0AAV7RPG0_PLEWA</name>